<keyword evidence="2" id="KW-1185">Reference proteome</keyword>
<accession>A0ACB6QAY8</accession>
<proteinExistence type="predicted"/>
<reference evidence="1" key="1">
    <citation type="journal article" date="2020" name="Stud. Mycol.">
        <title>101 Dothideomycetes genomes: a test case for predicting lifestyles and emergence of pathogens.</title>
        <authorList>
            <person name="Haridas S."/>
            <person name="Albert R."/>
            <person name="Binder M."/>
            <person name="Bloem J."/>
            <person name="Labutti K."/>
            <person name="Salamov A."/>
            <person name="Andreopoulos B."/>
            <person name="Baker S."/>
            <person name="Barry K."/>
            <person name="Bills G."/>
            <person name="Bluhm B."/>
            <person name="Cannon C."/>
            <person name="Castanera R."/>
            <person name="Culley D."/>
            <person name="Daum C."/>
            <person name="Ezra D."/>
            <person name="Gonzalez J."/>
            <person name="Henrissat B."/>
            <person name="Kuo A."/>
            <person name="Liang C."/>
            <person name="Lipzen A."/>
            <person name="Lutzoni F."/>
            <person name="Magnuson J."/>
            <person name="Mondo S."/>
            <person name="Nolan M."/>
            <person name="Ohm R."/>
            <person name="Pangilinan J."/>
            <person name="Park H.-J."/>
            <person name="Ramirez L."/>
            <person name="Alfaro M."/>
            <person name="Sun H."/>
            <person name="Tritt A."/>
            <person name="Yoshinaga Y."/>
            <person name="Zwiers L.-H."/>
            <person name="Turgeon B."/>
            <person name="Goodwin S."/>
            <person name="Spatafora J."/>
            <person name="Crous P."/>
            <person name="Grigoriev I."/>
        </authorList>
    </citation>
    <scope>NUCLEOTIDE SEQUENCE</scope>
    <source>
        <strain evidence="1">ATCC 200398</strain>
    </source>
</reference>
<protein>
    <submittedName>
        <fullName evidence="1">Uncharacterized protein</fullName>
    </submittedName>
</protein>
<dbReference type="EMBL" id="MU003540">
    <property type="protein sequence ID" value="KAF2464094.1"/>
    <property type="molecule type" value="Genomic_DNA"/>
</dbReference>
<evidence type="ECO:0000313" key="2">
    <source>
        <dbReference type="Proteomes" id="UP000799755"/>
    </source>
</evidence>
<name>A0ACB6QAY8_9PLEO</name>
<sequence>MPETKKDRGRADKEINWMNKILEPLMKQQWEFTNGMHRLNLQTTPGRKPQWPWNQKNGKLARGKGPGIDWYRRQTTILLPKLLPFAKQCQAERPGAIIQEDRKGKKHQRLEHCRDYPRMLLGELNGQTRWSPAW</sequence>
<comment type="caution">
    <text evidence="1">The sequence shown here is derived from an EMBL/GenBank/DDBJ whole genome shotgun (WGS) entry which is preliminary data.</text>
</comment>
<dbReference type="Proteomes" id="UP000799755">
    <property type="component" value="Unassembled WGS sequence"/>
</dbReference>
<gene>
    <name evidence="1" type="ORF">BDR25DRAFT_329374</name>
</gene>
<organism evidence="1 2">
    <name type="scientific">Lindgomyces ingoldianus</name>
    <dbReference type="NCBI Taxonomy" id="673940"/>
    <lineage>
        <taxon>Eukaryota</taxon>
        <taxon>Fungi</taxon>
        <taxon>Dikarya</taxon>
        <taxon>Ascomycota</taxon>
        <taxon>Pezizomycotina</taxon>
        <taxon>Dothideomycetes</taxon>
        <taxon>Pleosporomycetidae</taxon>
        <taxon>Pleosporales</taxon>
        <taxon>Lindgomycetaceae</taxon>
        <taxon>Lindgomyces</taxon>
    </lineage>
</organism>
<evidence type="ECO:0000313" key="1">
    <source>
        <dbReference type="EMBL" id="KAF2464094.1"/>
    </source>
</evidence>